<dbReference type="PIRSF" id="PIRSF037778">
    <property type="entry name" value="UCP037778_transp_RibU"/>
    <property type="match status" value="1"/>
</dbReference>
<evidence type="ECO:0000256" key="1">
    <source>
        <dbReference type="ARBA" id="ARBA00004651"/>
    </source>
</evidence>
<evidence type="ECO:0000256" key="7">
    <source>
        <dbReference type="ARBA" id="ARBA00023136"/>
    </source>
</evidence>
<comment type="similarity">
    <text evidence="2 8">Belongs to the prokaryotic riboflavin transporter (P-RFT) (TC 2.A.87) family.</text>
</comment>
<dbReference type="Pfam" id="PF12822">
    <property type="entry name" value="ECF_trnsprt"/>
    <property type="match status" value="1"/>
</dbReference>
<gene>
    <name evidence="10" type="ORF">LNP07_00900</name>
</gene>
<dbReference type="RefSeq" id="WP_220727794.1">
    <property type="nucleotide sequence ID" value="NZ_BPLL01000003.1"/>
</dbReference>
<dbReference type="Gene3D" id="1.10.1760.20">
    <property type="match status" value="1"/>
</dbReference>
<keyword evidence="7 8" id="KW-0472">Membrane</keyword>
<keyword evidence="11" id="KW-1185">Reference proteome</keyword>
<proteinExistence type="inferred from homology"/>
<dbReference type="PANTHER" id="PTHR38438:SF1">
    <property type="entry name" value="RIBOFLAVIN TRANSPORTER RIBU"/>
    <property type="match status" value="1"/>
</dbReference>
<evidence type="ECO:0000313" key="10">
    <source>
        <dbReference type="EMBL" id="MCK8624082.1"/>
    </source>
</evidence>
<feature type="transmembrane region" description="Helical" evidence="9">
    <location>
        <begin position="153"/>
        <end position="177"/>
    </location>
</feature>
<feature type="transmembrane region" description="Helical" evidence="9">
    <location>
        <begin position="111"/>
        <end position="133"/>
    </location>
</feature>
<keyword evidence="6 9" id="KW-1133">Transmembrane helix</keyword>
<feature type="transmembrane region" description="Helical" evidence="9">
    <location>
        <begin position="12"/>
        <end position="29"/>
    </location>
</feature>
<keyword evidence="4 8" id="KW-1003">Cell membrane</keyword>
<keyword evidence="3 8" id="KW-0813">Transport</keyword>
<evidence type="ECO:0000256" key="3">
    <source>
        <dbReference type="ARBA" id="ARBA00022448"/>
    </source>
</evidence>
<evidence type="ECO:0000313" key="11">
    <source>
        <dbReference type="Proteomes" id="UP001522905"/>
    </source>
</evidence>
<evidence type="ECO:0000256" key="2">
    <source>
        <dbReference type="ARBA" id="ARBA00005540"/>
    </source>
</evidence>
<evidence type="ECO:0000256" key="5">
    <source>
        <dbReference type="ARBA" id="ARBA00022692"/>
    </source>
</evidence>
<comment type="function">
    <text evidence="8">Probably a riboflavin-binding protein that interacts with the energy-coupling factor (ECF) ABC-transporter complex.</text>
</comment>
<organism evidence="10 11">
    <name type="scientific">Apilactobacillus xinyiensis</name>
    <dbReference type="NCBI Taxonomy" id="2841032"/>
    <lineage>
        <taxon>Bacteria</taxon>
        <taxon>Bacillati</taxon>
        <taxon>Bacillota</taxon>
        <taxon>Bacilli</taxon>
        <taxon>Lactobacillales</taxon>
        <taxon>Lactobacillaceae</taxon>
        <taxon>Apilactobacillus</taxon>
    </lineage>
</organism>
<protein>
    <recommendedName>
        <fullName evidence="8">Riboflavin transporter</fullName>
    </recommendedName>
</protein>
<reference evidence="10 11" key="1">
    <citation type="submission" date="2021-11" db="EMBL/GenBank/DDBJ databases">
        <title>Comparative genomics of bee honey and flower isolates.</title>
        <authorList>
            <person name="Bechtner J.D."/>
            <person name="Gallus M.K."/>
            <person name="Ehrmann M."/>
        </authorList>
    </citation>
    <scope>NUCLEOTIDE SEQUENCE [LARGE SCALE GENOMIC DNA]</scope>
    <source>
        <strain evidence="10 11">M161</strain>
    </source>
</reference>
<evidence type="ECO:0000256" key="6">
    <source>
        <dbReference type="ARBA" id="ARBA00022989"/>
    </source>
</evidence>
<dbReference type="InterPro" id="IPR025720">
    <property type="entry name" value="RibU"/>
</dbReference>
<name>A0ABT0HZS6_9LACO</name>
<keyword evidence="5 9" id="KW-0812">Transmembrane</keyword>
<comment type="subcellular location">
    <subcellularLocation>
        <location evidence="1">Cell membrane</location>
        <topology evidence="1">Multi-pass membrane protein</topology>
    </subcellularLocation>
</comment>
<dbReference type="EMBL" id="JAJIAO010000001">
    <property type="protein sequence ID" value="MCK8624082.1"/>
    <property type="molecule type" value="Genomic_DNA"/>
</dbReference>
<accession>A0ABT0HZS6</accession>
<evidence type="ECO:0000256" key="4">
    <source>
        <dbReference type="ARBA" id="ARBA00022475"/>
    </source>
</evidence>
<dbReference type="PANTHER" id="PTHR38438">
    <property type="entry name" value="RIBOFLAVIN TRANSPORTER RIBU"/>
    <property type="match status" value="1"/>
</dbReference>
<sequence length="187" mass="20943">MSIKQFSVKRLVTISILSGLAFFLMYIKFPVIPIASYMTIDFSDIPILIGALTFTRKDGFMIALLKSLLYFIFTGPSIINLIGVGSSFISSLIILFSVTFFVKRFNGIKEIILGTTFTTLALTAVMSVLNFFVITPLYINVIGFKFAYSVQDLVLYAVVPFNIIKGLIVTLTFMLIYKKIIKNIRGI</sequence>
<comment type="caution">
    <text evidence="10">The sequence shown here is derived from an EMBL/GenBank/DDBJ whole genome shotgun (WGS) entry which is preliminary data.</text>
</comment>
<dbReference type="InterPro" id="IPR024529">
    <property type="entry name" value="ECF_trnsprt_substrate-spec"/>
</dbReference>
<evidence type="ECO:0000256" key="9">
    <source>
        <dbReference type="SAM" id="Phobius"/>
    </source>
</evidence>
<evidence type="ECO:0000256" key="8">
    <source>
        <dbReference type="PIRNR" id="PIRNR037778"/>
    </source>
</evidence>
<feature type="transmembrane region" description="Helical" evidence="9">
    <location>
        <begin position="85"/>
        <end position="102"/>
    </location>
</feature>
<dbReference type="Proteomes" id="UP001522905">
    <property type="component" value="Unassembled WGS sequence"/>
</dbReference>